<evidence type="ECO:0000256" key="10">
    <source>
        <dbReference type="SAM" id="SignalP"/>
    </source>
</evidence>
<evidence type="ECO:0000256" key="5">
    <source>
        <dbReference type="ARBA" id="ARBA00023186"/>
    </source>
</evidence>
<keyword evidence="4 9" id="KW-0697">Rotamase</keyword>
<evidence type="ECO:0000256" key="4">
    <source>
        <dbReference type="ARBA" id="ARBA00023110"/>
    </source>
</evidence>
<evidence type="ECO:0000256" key="8">
    <source>
        <dbReference type="ARBA" id="ARBA00031484"/>
    </source>
</evidence>
<dbReference type="InterPro" id="IPR046357">
    <property type="entry name" value="PPIase_dom_sf"/>
</dbReference>
<dbReference type="EMBL" id="JACIDT010000006">
    <property type="protein sequence ID" value="MBB3926430.1"/>
    <property type="molecule type" value="Genomic_DNA"/>
</dbReference>
<dbReference type="InterPro" id="IPR050280">
    <property type="entry name" value="OMP_Chaperone_SurA"/>
</dbReference>
<dbReference type="InterPro" id="IPR027304">
    <property type="entry name" value="Trigger_fact/SurA_dom_sf"/>
</dbReference>
<accession>A0A7W6FQ15</accession>
<evidence type="ECO:0000256" key="7">
    <source>
        <dbReference type="ARBA" id="ARBA00030642"/>
    </source>
</evidence>
<comment type="caution">
    <text evidence="12">The sequence shown here is derived from an EMBL/GenBank/DDBJ whole genome shotgun (WGS) entry which is preliminary data.</text>
</comment>
<dbReference type="AlphaFoldDB" id="A0A7W6FQ15"/>
<name>A0A7W6FQ15_9SPHN</name>
<dbReference type="RefSeq" id="WP_246343521.1">
    <property type="nucleotide sequence ID" value="NZ_BSPS01000006.1"/>
</dbReference>
<dbReference type="Proteomes" id="UP000571950">
    <property type="component" value="Unassembled WGS sequence"/>
</dbReference>
<keyword evidence="6 9" id="KW-0413">Isomerase</keyword>
<dbReference type="InterPro" id="IPR000297">
    <property type="entry name" value="PPIase_PpiC"/>
</dbReference>
<keyword evidence="3" id="KW-0574">Periplasm</keyword>
<dbReference type="SUPFAM" id="SSF54534">
    <property type="entry name" value="FKBP-like"/>
    <property type="match status" value="2"/>
</dbReference>
<evidence type="ECO:0000313" key="13">
    <source>
        <dbReference type="Proteomes" id="UP000571950"/>
    </source>
</evidence>
<proteinExistence type="predicted"/>
<gene>
    <name evidence="12" type="ORF">GGR43_002147</name>
</gene>
<keyword evidence="13" id="KW-1185">Reference proteome</keyword>
<evidence type="ECO:0000259" key="11">
    <source>
        <dbReference type="PROSITE" id="PS50198"/>
    </source>
</evidence>
<dbReference type="PANTHER" id="PTHR47637:SF1">
    <property type="entry name" value="CHAPERONE SURA"/>
    <property type="match status" value="1"/>
</dbReference>
<dbReference type="GO" id="GO:0003755">
    <property type="term" value="F:peptidyl-prolyl cis-trans isomerase activity"/>
    <property type="evidence" value="ECO:0007669"/>
    <property type="project" value="UniProtKB-KW"/>
</dbReference>
<organism evidence="12 13">
    <name type="scientific">Sphingobium jiangsuense</name>
    <dbReference type="NCBI Taxonomy" id="870476"/>
    <lineage>
        <taxon>Bacteria</taxon>
        <taxon>Pseudomonadati</taxon>
        <taxon>Pseudomonadota</taxon>
        <taxon>Alphaproteobacteria</taxon>
        <taxon>Sphingomonadales</taxon>
        <taxon>Sphingomonadaceae</taxon>
        <taxon>Sphingobium</taxon>
    </lineage>
</organism>
<evidence type="ECO:0000256" key="1">
    <source>
        <dbReference type="ARBA" id="ARBA00018370"/>
    </source>
</evidence>
<protein>
    <recommendedName>
        <fullName evidence="1">Parvulin-like PPIase</fullName>
    </recommendedName>
    <alternativeName>
        <fullName evidence="7">Peptidyl-prolyl cis-trans isomerase plp</fullName>
    </alternativeName>
    <alternativeName>
        <fullName evidence="8">Rotamase plp</fullName>
    </alternativeName>
</protein>
<dbReference type="SUPFAM" id="SSF109998">
    <property type="entry name" value="Triger factor/SurA peptide-binding domain-like"/>
    <property type="match status" value="1"/>
</dbReference>
<evidence type="ECO:0000256" key="2">
    <source>
        <dbReference type="ARBA" id="ARBA00022729"/>
    </source>
</evidence>
<dbReference type="Pfam" id="PF00639">
    <property type="entry name" value="Rotamase"/>
    <property type="match status" value="1"/>
</dbReference>
<keyword evidence="2 10" id="KW-0732">Signal</keyword>
<dbReference type="InterPro" id="IPR015391">
    <property type="entry name" value="SurA_N"/>
</dbReference>
<feature type="chain" id="PRO_5031461563" description="Parvulin-like PPIase" evidence="10">
    <location>
        <begin position="21"/>
        <end position="436"/>
    </location>
</feature>
<sequence>MTLCVIAAALPLGHAAPALAQGSADSLKLPDDLTIFDKRDPHLHKPTAVVNGKIITQTDIEQRLALIVLANGDNIPAEEMDRLRVQVLRNLIDETLQIQEAKANDITISKAELDDSFARIAANFKQTPEQFTQYLQSKGSSAASIKRQMEGEMAWSRLLRRNVQPFVNVSEEEVQSVIDRMKALKGSEEYRVGEIYLSSTPENAQQIFENARNIIEQIRQGGSFQAYARQFSEASTAAVGGDLGWVRPGQLPDALGQALTEIDVGQIVGPIAIPGGFSVLYLMDKRKVLTADPRDAILSLKQISVAFPAGTSPAQANARAKSFTEQLQKLQGCGSVADLAKQLNAEVIDNDNVRVRDLPAPLQELMLNLQVGQATPPFGSVDSGVRSLVLCGRDDPQDASQPSFDQIMAQLEDDRVNKRARIYLRDLRRDAVIDYN</sequence>
<evidence type="ECO:0000313" key="12">
    <source>
        <dbReference type="EMBL" id="MBB3926430.1"/>
    </source>
</evidence>
<feature type="domain" description="PpiC" evidence="11">
    <location>
        <begin position="187"/>
        <end position="284"/>
    </location>
</feature>
<dbReference type="PROSITE" id="PS50198">
    <property type="entry name" value="PPIC_PPIASE_2"/>
    <property type="match status" value="1"/>
</dbReference>
<dbReference type="Gene3D" id="1.10.4030.10">
    <property type="entry name" value="Porin chaperone SurA, peptide-binding domain"/>
    <property type="match status" value="1"/>
</dbReference>
<evidence type="ECO:0000256" key="3">
    <source>
        <dbReference type="ARBA" id="ARBA00022764"/>
    </source>
</evidence>
<dbReference type="Gene3D" id="3.10.50.40">
    <property type="match status" value="1"/>
</dbReference>
<reference evidence="12 13" key="1">
    <citation type="submission" date="2020-08" db="EMBL/GenBank/DDBJ databases">
        <title>Genomic Encyclopedia of Type Strains, Phase IV (KMG-IV): sequencing the most valuable type-strain genomes for metagenomic binning, comparative biology and taxonomic classification.</title>
        <authorList>
            <person name="Goeker M."/>
        </authorList>
    </citation>
    <scope>NUCLEOTIDE SEQUENCE [LARGE SCALE GENOMIC DNA]</scope>
    <source>
        <strain evidence="12 13">DSM 26189</strain>
    </source>
</reference>
<evidence type="ECO:0000256" key="9">
    <source>
        <dbReference type="PROSITE-ProRule" id="PRU00278"/>
    </source>
</evidence>
<evidence type="ECO:0000256" key="6">
    <source>
        <dbReference type="ARBA" id="ARBA00023235"/>
    </source>
</evidence>
<feature type="signal peptide" evidence="10">
    <location>
        <begin position="1"/>
        <end position="20"/>
    </location>
</feature>
<dbReference type="PANTHER" id="PTHR47637">
    <property type="entry name" value="CHAPERONE SURA"/>
    <property type="match status" value="1"/>
</dbReference>
<keyword evidence="5" id="KW-0143">Chaperone</keyword>
<dbReference type="Pfam" id="PF09312">
    <property type="entry name" value="SurA_N"/>
    <property type="match status" value="1"/>
</dbReference>